<accession>A0A9X4QVU8</accession>
<proteinExistence type="predicted"/>
<dbReference type="EMBL" id="JAPDIA010000007">
    <property type="protein sequence ID" value="MDG0811842.1"/>
    <property type="molecule type" value="Genomic_DNA"/>
</dbReference>
<dbReference type="AlphaFoldDB" id="A0A9X4QVU8"/>
<keyword evidence="1" id="KW-0812">Transmembrane</keyword>
<keyword evidence="1" id="KW-0472">Membrane</keyword>
<comment type="caution">
    <text evidence="2">The sequence shown here is derived from an EMBL/GenBank/DDBJ whole genome shotgun (WGS) entry which is preliminary data.</text>
</comment>
<gene>
    <name evidence="2" type="ORF">OMP40_22560</name>
</gene>
<feature type="transmembrane region" description="Helical" evidence="1">
    <location>
        <begin position="48"/>
        <end position="75"/>
    </location>
</feature>
<feature type="transmembrane region" description="Helical" evidence="1">
    <location>
        <begin position="125"/>
        <end position="149"/>
    </location>
</feature>
<evidence type="ECO:0008006" key="4">
    <source>
        <dbReference type="Google" id="ProtNLM"/>
    </source>
</evidence>
<sequence>MNYLLPIFSILFAVRGLLQTIKTPLRMLIMASGLYRETRIQATLETSIAILGGIVLAPIWGLPGILIGSIIADLYRCIHLMIFVPRKITYENVSVYVWRIVRIILVIGIVFSLSKCVNYDPSNYVNWTIFSFVVGLITVAFVAIIGLIFEKESFNETIKRLRLIPSLFKRSS</sequence>
<organism evidence="2 3">
    <name type="scientific">Cohnella rhizosphaerae</name>
    <dbReference type="NCBI Taxonomy" id="1457232"/>
    <lineage>
        <taxon>Bacteria</taxon>
        <taxon>Bacillati</taxon>
        <taxon>Bacillota</taxon>
        <taxon>Bacilli</taxon>
        <taxon>Bacillales</taxon>
        <taxon>Paenibacillaceae</taxon>
        <taxon>Cohnella</taxon>
    </lineage>
</organism>
<protein>
    <recommendedName>
        <fullName evidence="4">Polysaccharide biosynthesis protein C-terminal domain-containing protein</fullName>
    </recommendedName>
</protein>
<evidence type="ECO:0000313" key="3">
    <source>
        <dbReference type="Proteomes" id="UP001153404"/>
    </source>
</evidence>
<name>A0A9X4QVU8_9BACL</name>
<evidence type="ECO:0000256" key="1">
    <source>
        <dbReference type="SAM" id="Phobius"/>
    </source>
</evidence>
<keyword evidence="1" id="KW-1133">Transmembrane helix</keyword>
<keyword evidence="3" id="KW-1185">Reference proteome</keyword>
<feature type="transmembrane region" description="Helical" evidence="1">
    <location>
        <begin position="96"/>
        <end position="113"/>
    </location>
</feature>
<dbReference type="RefSeq" id="WP_277534694.1">
    <property type="nucleotide sequence ID" value="NZ_JAPDIA010000007.1"/>
</dbReference>
<evidence type="ECO:0000313" key="2">
    <source>
        <dbReference type="EMBL" id="MDG0811842.1"/>
    </source>
</evidence>
<dbReference type="Proteomes" id="UP001153404">
    <property type="component" value="Unassembled WGS sequence"/>
</dbReference>
<reference evidence="2" key="1">
    <citation type="submission" date="2022-10" db="EMBL/GenBank/DDBJ databases">
        <title>Comparative genomic analysis of Cohnella hashimotonis sp. nov., isolated from the International Space Station.</title>
        <authorList>
            <person name="Simpson A."/>
            <person name="Venkateswaran K."/>
        </authorList>
    </citation>
    <scope>NUCLEOTIDE SEQUENCE</scope>
    <source>
        <strain evidence="2">DSM 28161</strain>
    </source>
</reference>